<dbReference type="OrthoDB" id="4739604at2"/>
<organism evidence="1 2">
    <name type="scientific">Micromonospora pallida</name>
    <dbReference type="NCBI Taxonomy" id="145854"/>
    <lineage>
        <taxon>Bacteria</taxon>
        <taxon>Bacillati</taxon>
        <taxon>Actinomycetota</taxon>
        <taxon>Actinomycetes</taxon>
        <taxon>Micromonosporales</taxon>
        <taxon>Micromonosporaceae</taxon>
        <taxon>Micromonospora</taxon>
    </lineage>
</organism>
<accession>A0A1C6TD20</accession>
<evidence type="ECO:0000313" key="2">
    <source>
        <dbReference type="Proteomes" id="UP000198959"/>
    </source>
</evidence>
<protein>
    <submittedName>
        <fullName evidence="1">Aldose 1-epimerase</fullName>
    </submittedName>
</protein>
<dbReference type="CDD" id="cd09022">
    <property type="entry name" value="Aldose_epim_Ec_YihR"/>
    <property type="match status" value="1"/>
</dbReference>
<dbReference type="STRING" id="145854.GA0074692_5334"/>
<keyword evidence="2" id="KW-1185">Reference proteome</keyword>
<dbReference type="EMBL" id="FMHW01000002">
    <property type="protein sequence ID" value="SCL39355.1"/>
    <property type="molecule type" value="Genomic_DNA"/>
</dbReference>
<dbReference type="Proteomes" id="UP000198959">
    <property type="component" value="Unassembled WGS sequence"/>
</dbReference>
<dbReference type="SUPFAM" id="SSF74650">
    <property type="entry name" value="Galactose mutarotase-like"/>
    <property type="match status" value="1"/>
</dbReference>
<dbReference type="AlphaFoldDB" id="A0A1C6TD20"/>
<sequence>MSTAPSGTQWTISYADQTAVVVEVGGGLRTYQAKGREVVDGYAEDEMCPAAAGQILAPWPNRLRDGQYTFGGHTYQLPLSEPGTHNAVHGLVRWAPWRLLEQTPSAVTVGLDLPAQPAYPWSLSLTTRWELADDGLTVTHTATNTAAEPAPFGLGAHPYLLPPVSLEDAWLCIPARTRLLLGARALPIGAAKVAGSEFDYTVPKQIGTGTVSTAFGDVILAGQDRHAVTLGTADGPVTSVWADAAFAWWQFYTADSLPEPRRRRAIAVEPMTCPPDALRSGHDLIVLKPGEPWSASWGITPH</sequence>
<dbReference type="GO" id="GO:0030246">
    <property type="term" value="F:carbohydrate binding"/>
    <property type="evidence" value="ECO:0007669"/>
    <property type="project" value="InterPro"/>
</dbReference>
<dbReference type="GO" id="GO:0005975">
    <property type="term" value="P:carbohydrate metabolic process"/>
    <property type="evidence" value="ECO:0007669"/>
    <property type="project" value="InterPro"/>
</dbReference>
<dbReference type="InterPro" id="IPR014718">
    <property type="entry name" value="GH-type_carb-bd"/>
</dbReference>
<dbReference type="InterPro" id="IPR037480">
    <property type="entry name" value="YihR-like"/>
</dbReference>
<name>A0A1C6TD20_9ACTN</name>
<dbReference type="InterPro" id="IPR011013">
    <property type="entry name" value="Gal_mutarotase_sf_dom"/>
</dbReference>
<evidence type="ECO:0000313" key="1">
    <source>
        <dbReference type="EMBL" id="SCL39355.1"/>
    </source>
</evidence>
<reference evidence="2" key="1">
    <citation type="submission" date="2016-06" db="EMBL/GenBank/DDBJ databases">
        <authorList>
            <person name="Varghese N."/>
            <person name="Submissions Spin"/>
        </authorList>
    </citation>
    <scope>NUCLEOTIDE SEQUENCE [LARGE SCALE GENOMIC DNA]</scope>
    <source>
        <strain evidence="2">DSM 43817</strain>
    </source>
</reference>
<gene>
    <name evidence="1" type="ORF">GA0074692_5334</name>
</gene>
<dbReference type="Pfam" id="PF01263">
    <property type="entry name" value="Aldose_epim"/>
    <property type="match status" value="1"/>
</dbReference>
<dbReference type="InterPro" id="IPR008183">
    <property type="entry name" value="Aldose_1/G6P_1-epimerase"/>
</dbReference>
<dbReference type="Gene3D" id="2.70.98.10">
    <property type="match status" value="1"/>
</dbReference>
<dbReference type="RefSeq" id="WP_091648619.1">
    <property type="nucleotide sequence ID" value="NZ_FMHW01000002.1"/>
</dbReference>
<proteinExistence type="predicted"/>
<dbReference type="GO" id="GO:0016853">
    <property type="term" value="F:isomerase activity"/>
    <property type="evidence" value="ECO:0007669"/>
    <property type="project" value="InterPro"/>
</dbReference>